<dbReference type="PANTHER" id="PTHR24028">
    <property type="entry name" value="CADHERIN-87A"/>
    <property type="match status" value="1"/>
</dbReference>
<keyword evidence="5 10" id="KW-1133">Transmembrane helix</keyword>
<comment type="subcellular location">
    <subcellularLocation>
        <location evidence="1">Membrane</location>
        <topology evidence="1">Single-pass membrane protein</topology>
    </subcellularLocation>
</comment>
<evidence type="ECO:0000256" key="4">
    <source>
        <dbReference type="ARBA" id="ARBA00022837"/>
    </source>
</evidence>
<feature type="transmembrane region" description="Helical" evidence="10">
    <location>
        <begin position="12"/>
        <end position="33"/>
    </location>
</feature>
<dbReference type="InterPro" id="IPR002126">
    <property type="entry name" value="Cadherin-like_dom"/>
</dbReference>
<organism evidence="12 13">
    <name type="scientific">Schistosoma mansoni</name>
    <name type="common">Blood fluke</name>
    <dbReference type="NCBI Taxonomy" id="6183"/>
    <lineage>
        <taxon>Eukaryota</taxon>
        <taxon>Metazoa</taxon>
        <taxon>Spiralia</taxon>
        <taxon>Lophotrochozoa</taxon>
        <taxon>Platyhelminthes</taxon>
        <taxon>Trematoda</taxon>
        <taxon>Digenea</taxon>
        <taxon>Strigeidida</taxon>
        <taxon>Schistosomatoidea</taxon>
        <taxon>Schistosomatidae</taxon>
        <taxon>Schistosoma</taxon>
    </lineage>
</organism>
<evidence type="ECO:0000256" key="10">
    <source>
        <dbReference type="SAM" id="Phobius"/>
    </source>
</evidence>
<evidence type="ECO:0000256" key="5">
    <source>
        <dbReference type="ARBA" id="ARBA00022989"/>
    </source>
</evidence>
<name>A0A5K4F4W8_SCHMA</name>
<evidence type="ECO:0000256" key="9">
    <source>
        <dbReference type="SAM" id="MobiDB-lite"/>
    </source>
</evidence>
<protein>
    <submittedName>
        <fullName evidence="13">Cadherin</fullName>
    </submittedName>
</protein>
<dbReference type="FunFam" id="2.60.40.60:FF:000092">
    <property type="entry name" value="Protocadherin 8"/>
    <property type="match status" value="1"/>
</dbReference>
<evidence type="ECO:0000256" key="3">
    <source>
        <dbReference type="ARBA" id="ARBA00022737"/>
    </source>
</evidence>
<dbReference type="InterPro" id="IPR015919">
    <property type="entry name" value="Cadherin-like_sf"/>
</dbReference>
<proteinExistence type="predicted"/>
<dbReference type="Proteomes" id="UP000008854">
    <property type="component" value="Unassembled WGS sequence"/>
</dbReference>
<dbReference type="PANTHER" id="PTHR24028:SF146">
    <property type="entry name" value="CADHERIN 96CB, ISOFORM D-RELATED"/>
    <property type="match status" value="1"/>
</dbReference>
<evidence type="ECO:0000313" key="13">
    <source>
        <dbReference type="WBParaSite" id="Smp_318140.1"/>
    </source>
</evidence>
<dbReference type="PRINTS" id="PR00205">
    <property type="entry name" value="CADHERIN"/>
</dbReference>
<keyword evidence="6 10" id="KW-0472">Membrane</keyword>
<evidence type="ECO:0000256" key="1">
    <source>
        <dbReference type="ARBA" id="ARBA00004167"/>
    </source>
</evidence>
<evidence type="ECO:0000256" key="2">
    <source>
        <dbReference type="ARBA" id="ARBA00022692"/>
    </source>
</evidence>
<dbReference type="PROSITE" id="PS50268">
    <property type="entry name" value="CADHERIN_2"/>
    <property type="match status" value="2"/>
</dbReference>
<keyword evidence="7" id="KW-0325">Glycoprotein</keyword>
<accession>A0A5K4F4W8</accession>
<keyword evidence="4 8" id="KW-0106">Calcium</keyword>
<dbReference type="InParanoid" id="A0A5K4F4W8"/>
<evidence type="ECO:0000256" key="7">
    <source>
        <dbReference type="ARBA" id="ARBA00023180"/>
    </source>
</evidence>
<dbReference type="InterPro" id="IPR020894">
    <property type="entry name" value="Cadherin_CS"/>
</dbReference>
<dbReference type="Gene3D" id="2.60.40.60">
    <property type="entry name" value="Cadherins"/>
    <property type="match status" value="3"/>
</dbReference>
<feature type="region of interest" description="Disordered" evidence="9">
    <location>
        <begin position="769"/>
        <end position="805"/>
    </location>
</feature>
<dbReference type="Pfam" id="PF00028">
    <property type="entry name" value="Cadherin"/>
    <property type="match status" value="1"/>
</dbReference>
<evidence type="ECO:0000256" key="6">
    <source>
        <dbReference type="ARBA" id="ARBA00023136"/>
    </source>
</evidence>
<feature type="compositionally biased region" description="Polar residues" evidence="9">
    <location>
        <begin position="795"/>
        <end position="805"/>
    </location>
</feature>
<dbReference type="PROSITE" id="PS00232">
    <property type="entry name" value="CADHERIN_1"/>
    <property type="match status" value="2"/>
</dbReference>
<dbReference type="STRING" id="6183.A0A5K4F4W8"/>
<reference evidence="12" key="1">
    <citation type="journal article" date="2012" name="PLoS Negl. Trop. Dis.">
        <title>A systematically improved high quality genome and transcriptome of the human blood fluke Schistosoma mansoni.</title>
        <authorList>
            <person name="Protasio A.V."/>
            <person name="Tsai I.J."/>
            <person name="Babbage A."/>
            <person name="Nichol S."/>
            <person name="Hunt M."/>
            <person name="Aslett M.A."/>
            <person name="De Silva N."/>
            <person name="Velarde G.S."/>
            <person name="Anderson T.J."/>
            <person name="Clark R.C."/>
            <person name="Davidson C."/>
            <person name="Dillon G.P."/>
            <person name="Holroyd N.E."/>
            <person name="LoVerde P.T."/>
            <person name="Lloyd C."/>
            <person name="McQuillan J."/>
            <person name="Oliveira G."/>
            <person name="Otto T.D."/>
            <person name="Parker-Manuel S.J."/>
            <person name="Quail M.A."/>
            <person name="Wilson R.A."/>
            <person name="Zerlotini A."/>
            <person name="Dunne D.W."/>
            <person name="Berriman M."/>
        </authorList>
    </citation>
    <scope>NUCLEOTIDE SEQUENCE [LARGE SCALE GENOMIC DNA]</scope>
    <source>
        <strain evidence="12">Puerto Rican</strain>
    </source>
</reference>
<keyword evidence="3" id="KW-0677">Repeat</keyword>
<dbReference type="GO" id="GO:0007156">
    <property type="term" value="P:homophilic cell adhesion via plasma membrane adhesion molecules"/>
    <property type="evidence" value="ECO:0007669"/>
    <property type="project" value="InterPro"/>
</dbReference>
<keyword evidence="12" id="KW-1185">Reference proteome</keyword>
<dbReference type="SMART" id="SM00112">
    <property type="entry name" value="CA"/>
    <property type="match status" value="2"/>
</dbReference>
<sequence length="1339" mass="157309">MILCNSIQLIMFSLFIIKLVTFNSSTIYSLTFLPISSNLLLLSSSSLLLSSTSTVLMTSKYKKSGSLSINHSTDWSYQSILNKINNHNHNHREESLKSFNKQITYTLIEEEFNLPKLIGNLIDDLQLNNYLLNYILNYSPNTLSLWNNHNNQSKQLLSIDLIANQYPIINNQSNHDLARLYLFPSNQWSSNYFHINYYNLFKQELIQIKKLDRDQLCHYINDNNNNNNNSNTMKHIINPCICFKNICSIINNQSINNQSINNRSTNNNQLYLPYCQFTITLAMNLLNIDLNIMTILIQLMDINDNVPKFQWNQQNYIINFIENDQIGKKYQLPIAIDNDLCLHSNIDYQLEWINKPKINNSLLINYTTDNTTNNTTNNQYIDSINYFSLIFNKINNNNQLLEIQLDHKLDREWIDKYELHLLAIDHYYQYDINKKQHTTTLSLIIYIQDVNDCKPEFNLIQSLMNTTYSTTYTTYNNNNETLYIEVPENVRVGQVITKFHAIDKDIGKNSEIQYRISQYTHSITKLLNSTTGELIIQQSLDRELLPLSNGLHYLTITAYDQGIPQRSSNLFMIINILDINDNFPMIHLIDETEKFKKSNTQQSPWQQMIQSNNNNNHNNTIKNNQYMIELWQSISNHNKSINIHYIINQLNNYSIHTNMIGNQPMNTIVNILIINDPDLNENGTVQCFIKNQLLIYLKQKNNGGNNHSNNNNNYNLSDKLQFISMEPFNFIDPLNYRQQQQQQQQHEQQKEERIVENRKFQNKMDINLTMRENSMSSKKRKKESRMSKKQDVLPGNNTNNSNIDSLSNHNSYQLRTNMIFDPDQISDLYLLIECSDYGLPSLTTMETIHFNIIQPDIHSISNELHFSHLQILNPHIINDNHCLYFNYFQQNFNIRSLFINSSSSSSILDTFGHDDDLSLRKRIYPTRSSVCLILMANIQIYEPLFNMIININEKRKEENFQIIYKLIEEIPNENYFTINSTTGIVSLMKQFNKPTNITKQLMIQASKIGTLYDYSKNLNYKIQILINMTILNFKHSFMETSSRSSSSERTPYNNDDRVIIYLRMNSSNSLIKTYSNYTYEFDITHSIQSGDSVVPNIIVYCIKYPLFYIENYTNHHCELTMYNEMDTFMSGDKQNMDHFLLKPIKFLCHNNNQSNVLCNGYTIHRNHLLKHQLKDRYILTITSTTTSESSHGNISKNSKISSIKIILYIKENQYQKDQFIKEPFYFIKSINEPFKSIFNKLGLKPPYCITNLSISYKVYKDYVIMKLNSKNEKNIKNKKIFRLRHIWLLSKSNLMNSNHYNNEEMKIWNGIPFITLNPYTGILSIIRELLLKDVGDVFQ</sequence>
<evidence type="ECO:0000313" key="12">
    <source>
        <dbReference type="Proteomes" id="UP000008854"/>
    </source>
</evidence>
<evidence type="ECO:0000259" key="11">
    <source>
        <dbReference type="PROSITE" id="PS50268"/>
    </source>
</evidence>
<keyword evidence="2 10" id="KW-0812">Transmembrane</keyword>
<dbReference type="WBParaSite" id="Smp_318140.1">
    <property type="protein sequence ID" value="Smp_318140.1"/>
    <property type="gene ID" value="Smp_318140"/>
</dbReference>
<reference evidence="13" key="2">
    <citation type="submission" date="2019-11" db="UniProtKB">
        <authorList>
            <consortium name="WormBaseParasite"/>
        </authorList>
    </citation>
    <scope>IDENTIFICATION</scope>
    <source>
        <strain evidence="13">Puerto Rican</strain>
    </source>
</reference>
<dbReference type="InterPro" id="IPR050174">
    <property type="entry name" value="Protocadherin/Cadherin-CA"/>
</dbReference>
<dbReference type="AlphaFoldDB" id="A0A5K4F4W8"/>
<dbReference type="CDD" id="cd11304">
    <property type="entry name" value="Cadherin_repeat"/>
    <property type="match status" value="2"/>
</dbReference>
<evidence type="ECO:0000256" key="8">
    <source>
        <dbReference type="PROSITE-ProRule" id="PRU00043"/>
    </source>
</evidence>
<feature type="domain" description="Cadherin" evidence="11">
    <location>
        <begin position="312"/>
        <end position="457"/>
    </location>
</feature>
<dbReference type="SUPFAM" id="SSF49313">
    <property type="entry name" value="Cadherin-like"/>
    <property type="match status" value="3"/>
</dbReference>
<dbReference type="GO" id="GO:0005886">
    <property type="term" value="C:plasma membrane"/>
    <property type="evidence" value="ECO:0007669"/>
    <property type="project" value="InterPro"/>
</dbReference>
<feature type="domain" description="Cadherin" evidence="11">
    <location>
        <begin position="478"/>
        <end position="586"/>
    </location>
</feature>
<dbReference type="GO" id="GO:0005509">
    <property type="term" value="F:calcium ion binding"/>
    <property type="evidence" value="ECO:0007669"/>
    <property type="project" value="UniProtKB-UniRule"/>
</dbReference>